<feature type="region of interest" description="Disordered" evidence="5">
    <location>
        <begin position="1"/>
        <end position="39"/>
    </location>
</feature>
<feature type="compositionally biased region" description="Low complexity" evidence="5">
    <location>
        <begin position="11"/>
        <end position="31"/>
    </location>
</feature>
<keyword evidence="2" id="KW-0863">Zinc-finger</keyword>
<dbReference type="KEGG" id="osa:4331473"/>
<reference evidence="6 7" key="3">
    <citation type="journal article" date="2013" name="Rice">
        <title>Improvement of the Oryza sativa Nipponbare reference genome using next generation sequence and optical map data.</title>
        <authorList>
            <person name="Kawahara Y."/>
            <person name="de la Bastide M."/>
            <person name="Hamilton J.P."/>
            <person name="Kanamori H."/>
            <person name="McCombie W.R."/>
            <person name="Ouyang S."/>
            <person name="Schwartz D.C."/>
            <person name="Tanaka T."/>
            <person name="Wu J."/>
            <person name="Zhou S."/>
            <person name="Childs K.L."/>
            <person name="Davidson R.M."/>
            <person name="Lin H."/>
            <person name="Quesada-Ocampo L."/>
            <person name="Vaillancourt B."/>
            <person name="Sakai H."/>
            <person name="Lee S.S."/>
            <person name="Kim J."/>
            <person name="Numa H."/>
            <person name="Itoh T."/>
            <person name="Buell C.R."/>
            <person name="Matsumoto T."/>
        </authorList>
    </citation>
    <scope>NUCLEOTIDE SEQUENCE [LARGE SCALE GENOMIC DNA]</scope>
    <source>
        <strain evidence="7">cv. Nipponbare</strain>
    </source>
</reference>
<gene>
    <name evidence="6" type="ordered locus">Os03g0126600</name>
    <name evidence="6" type="ORF">OSNPB_030126600</name>
</gene>
<accession>A0A0P0VSF8</accession>
<keyword evidence="4" id="KW-0175">Coiled coil</keyword>
<dbReference type="PANTHER" id="PTHR42647:SF76">
    <property type="entry name" value="OS10G0565500 PROTEIN"/>
    <property type="match status" value="1"/>
</dbReference>
<dbReference type="Proteomes" id="UP000059680">
    <property type="component" value="Chromosome 3"/>
</dbReference>
<keyword evidence="3" id="KW-0862">Zinc</keyword>
<dbReference type="GO" id="GO:0008270">
    <property type="term" value="F:zinc ion binding"/>
    <property type="evidence" value="ECO:0007669"/>
    <property type="project" value="UniProtKB-KW"/>
</dbReference>
<proteinExistence type="predicted"/>
<feature type="coiled-coil region" evidence="4">
    <location>
        <begin position="110"/>
        <end position="144"/>
    </location>
</feature>
<dbReference type="GO" id="GO:0004842">
    <property type="term" value="F:ubiquitin-protein transferase activity"/>
    <property type="evidence" value="ECO:0000318"/>
    <property type="project" value="GO_Central"/>
</dbReference>
<feature type="compositionally biased region" description="Pro residues" evidence="5">
    <location>
        <begin position="163"/>
        <end position="175"/>
    </location>
</feature>
<dbReference type="EMBL" id="AP014959">
    <property type="protein sequence ID" value="BAS82083.1"/>
    <property type="molecule type" value="Genomic_DNA"/>
</dbReference>
<dbReference type="AlphaFoldDB" id="A0A0P0VSF8"/>
<keyword evidence="7" id="KW-1185">Reference proteome</keyword>
<dbReference type="InParanoid" id="A0A0P0VSF8"/>
<dbReference type="PaxDb" id="39947-A0A0P0VSF8"/>
<evidence type="ECO:0000256" key="4">
    <source>
        <dbReference type="SAM" id="Coils"/>
    </source>
</evidence>
<dbReference type="SMR" id="A0A0P0VSF8"/>
<protein>
    <submittedName>
        <fullName evidence="6">Os03g0126600 protein</fullName>
    </submittedName>
</protein>
<evidence type="ECO:0000256" key="2">
    <source>
        <dbReference type="ARBA" id="ARBA00022771"/>
    </source>
</evidence>
<evidence type="ECO:0000313" key="6">
    <source>
        <dbReference type="EMBL" id="BAS82083.1"/>
    </source>
</evidence>
<dbReference type="STRING" id="39947.A0A0P0VSF8"/>
<evidence type="ECO:0000256" key="3">
    <source>
        <dbReference type="ARBA" id="ARBA00022833"/>
    </source>
</evidence>
<evidence type="ECO:0000313" key="7">
    <source>
        <dbReference type="Proteomes" id="UP000059680"/>
    </source>
</evidence>
<dbReference type="Gramene" id="Os03t0126600-01">
    <property type="protein sequence ID" value="Os03t0126600-01"/>
    <property type="gene ID" value="Os03g0126600"/>
</dbReference>
<name>A0A0P0VSF8_ORYSJ</name>
<reference evidence="7" key="1">
    <citation type="journal article" date="2005" name="Nature">
        <title>The map-based sequence of the rice genome.</title>
        <authorList>
            <consortium name="International rice genome sequencing project (IRGSP)"/>
            <person name="Matsumoto T."/>
            <person name="Wu J."/>
            <person name="Kanamori H."/>
            <person name="Katayose Y."/>
            <person name="Fujisawa M."/>
            <person name="Namiki N."/>
            <person name="Mizuno H."/>
            <person name="Yamamoto K."/>
            <person name="Antonio B.A."/>
            <person name="Baba T."/>
            <person name="Sakata K."/>
            <person name="Nagamura Y."/>
            <person name="Aoki H."/>
            <person name="Arikawa K."/>
            <person name="Arita K."/>
            <person name="Bito T."/>
            <person name="Chiden Y."/>
            <person name="Fujitsuka N."/>
            <person name="Fukunaka R."/>
            <person name="Hamada M."/>
            <person name="Harada C."/>
            <person name="Hayashi A."/>
            <person name="Hijishita S."/>
            <person name="Honda M."/>
            <person name="Hosokawa S."/>
            <person name="Ichikawa Y."/>
            <person name="Idonuma A."/>
            <person name="Iijima M."/>
            <person name="Ikeda M."/>
            <person name="Ikeno M."/>
            <person name="Ito K."/>
            <person name="Ito S."/>
            <person name="Ito T."/>
            <person name="Ito Y."/>
            <person name="Ito Y."/>
            <person name="Iwabuchi A."/>
            <person name="Kamiya K."/>
            <person name="Karasawa W."/>
            <person name="Kurita K."/>
            <person name="Katagiri S."/>
            <person name="Kikuta A."/>
            <person name="Kobayashi H."/>
            <person name="Kobayashi N."/>
            <person name="Machita K."/>
            <person name="Maehara T."/>
            <person name="Masukawa M."/>
            <person name="Mizubayashi T."/>
            <person name="Mukai Y."/>
            <person name="Nagasaki H."/>
            <person name="Nagata Y."/>
            <person name="Naito S."/>
            <person name="Nakashima M."/>
            <person name="Nakama Y."/>
            <person name="Nakamichi Y."/>
            <person name="Nakamura M."/>
            <person name="Meguro A."/>
            <person name="Negishi M."/>
            <person name="Ohta I."/>
            <person name="Ohta T."/>
            <person name="Okamoto M."/>
            <person name="Ono N."/>
            <person name="Saji S."/>
            <person name="Sakaguchi M."/>
            <person name="Sakai K."/>
            <person name="Shibata M."/>
            <person name="Shimokawa T."/>
            <person name="Song J."/>
            <person name="Takazaki Y."/>
            <person name="Terasawa K."/>
            <person name="Tsugane M."/>
            <person name="Tsuji K."/>
            <person name="Ueda S."/>
            <person name="Waki K."/>
            <person name="Yamagata H."/>
            <person name="Yamamoto M."/>
            <person name="Yamamoto S."/>
            <person name="Yamane H."/>
            <person name="Yoshiki S."/>
            <person name="Yoshihara R."/>
            <person name="Yukawa K."/>
            <person name="Zhong H."/>
            <person name="Yano M."/>
            <person name="Yuan Q."/>
            <person name="Ouyang S."/>
            <person name="Liu J."/>
            <person name="Jones K.M."/>
            <person name="Gansberger K."/>
            <person name="Moffat K."/>
            <person name="Hill J."/>
            <person name="Bera J."/>
            <person name="Fadrosh D."/>
            <person name="Jin S."/>
            <person name="Johri S."/>
            <person name="Kim M."/>
            <person name="Overton L."/>
            <person name="Reardon M."/>
            <person name="Tsitrin T."/>
            <person name="Vuong H."/>
            <person name="Weaver B."/>
            <person name="Ciecko A."/>
            <person name="Tallon L."/>
            <person name="Jackson J."/>
            <person name="Pai G."/>
            <person name="Aken S.V."/>
            <person name="Utterback T."/>
            <person name="Reidmuller S."/>
            <person name="Feldblyum T."/>
            <person name="Hsiao J."/>
            <person name="Zismann V."/>
            <person name="Iobst S."/>
            <person name="de Vazeille A.R."/>
            <person name="Buell C.R."/>
            <person name="Ying K."/>
            <person name="Li Y."/>
            <person name="Lu T."/>
            <person name="Huang Y."/>
            <person name="Zhao Q."/>
            <person name="Feng Q."/>
            <person name="Zhang L."/>
            <person name="Zhu J."/>
            <person name="Weng Q."/>
            <person name="Mu J."/>
            <person name="Lu Y."/>
            <person name="Fan D."/>
            <person name="Liu Y."/>
            <person name="Guan J."/>
            <person name="Zhang Y."/>
            <person name="Yu S."/>
            <person name="Liu X."/>
            <person name="Zhang Y."/>
            <person name="Hong G."/>
            <person name="Han B."/>
            <person name="Choisne N."/>
            <person name="Demange N."/>
            <person name="Orjeda G."/>
            <person name="Samain S."/>
            <person name="Cattolico L."/>
            <person name="Pelletier E."/>
            <person name="Couloux A."/>
            <person name="Segurens B."/>
            <person name="Wincker P."/>
            <person name="D'Hont A."/>
            <person name="Scarpelli C."/>
            <person name="Weissenbach J."/>
            <person name="Salanoubat M."/>
            <person name="Quetier F."/>
            <person name="Yu Y."/>
            <person name="Kim H.R."/>
            <person name="Rambo T."/>
            <person name="Currie J."/>
            <person name="Collura K."/>
            <person name="Luo M."/>
            <person name="Yang T."/>
            <person name="Ammiraju J.S.S."/>
            <person name="Engler F."/>
            <person name="Soderlund C."/>
            <person name="Wing R.A."/>
            <person name="Palmer L.E."/>
            <person name="de la Bastide M."/>
            <person name="Spiegel L."/>
            <person name="Nascimento L."/>
            <person name="Zutavern T."/>
            <person name="O'Shaughnessy A."/>
            <person name="Dike S."/>
            <person name="Dedhia N."/>
            <person name="Preston R."/>
            <person name="Balija V."/>
            <person name="McCombie W.R."/>
            <person name="Chow T."/>
            <person name="Chen H."/>
            <person name="Chung M."/>
            <person name="Chen C."/>
            <person name="Shaw J."/>
            <person name="Wu H."/>
            <person name="Hsiao K."/>
            <person name="Chao Y."/>
            <person name="Chu M."/>
            <person name="Cheng C."/>
            <person name="Hour A."/>
            <person name="Lee P."/>
            <person name="Lin S."/>
            <person name="Lin Y."/>
            <person name="Liou J."/>
            <person name="Liu S."/>
            <person name="Hsing Y."/>
            <person name="Raghuvanshi S."/>
            <person name="Mohanty A."/>
            <person name="Bharti A.K."/>
            <person name="Gaur A."/>
            <person name="Gupta V."/>
            <person name="Kumar D."/>
            <person name="Ravi V."/>
            <person name="Vij S."/>
            <person name="Kapur A."/>
            <person name="Khurana P."/>
            <person name="Khurana P."/>
            <person name="Khurana J.P."/>
            <person name="Tyagi A.K."/>
            <person name="Gaikwad K."/>
            <person name="Singh A."/>
            <person name="Dalal V."/>
            <person name="Srivastava S."/>
            <person name="Dixit A."/>
            <person name="Pal A.K."/>
            <person name="Ghazi I.A."/>
            <person name="Yadav M."/>
            <person name="Pandit A."/>
            <person name="Bhargava A."/>
            <person name="Sureshbabu K."/>
            <person name="Batra K."/>
            <person name="Sharma T.R."/>
            <person name="Mohapatra T."/>
            <person name="Singh N.K."/>
            <person name="Messing J."/>
            <person name="Nelson A.B."/>
            <person name="Fuks G."/>
            <person name="Kavchok S."/>
            <person name="Keizer G."/>
            <person name="Linton E."/>
            <person name="Llaca V."/>
            <person name="Song R."/>
            <person name="Tanyolac B."/>
            <person name="Young S."/>
            <person name="Ho-Il K."/>
            <person name="Hahn J.H."/>
            <person name="Sangsakoo G."/>
            <person name="Vanavichit A."/>
            <person name="de Mattos Luiz.A.T."/>
            <person name="Zimmer P.D."/>
            <person name="Malone G."/>
            <person name="Dellagostin O."/>
            <person name="de Oliveira A.C."/>
            <person name="Bevan M."/>
            <person name="Bancroft I."/>
            <person name="Minx P."/>
            <person name="Cordum H."/>
            <person name="Wilson R."/>
            <person name="Cheng Z."/>
            <person name="Jin W."/>
            <person name="Jiang J."/>
            <person name="Leong S.A."/>
            <person name="Iwama H."/>
            <person name="Gojobori T."/>
            <person name="Itoh T."/>
            <person name="Niimura Y."/>
            <person name="Fujii Y."/>
            <person name="Habara T."/>
            <person name="Sakai H."/>
            <person name="Sato Y."/>
            <person name="Wilson G."/>
            <person name="Kumar K."/>
            <person name="McCouch S."/>
            <person name="Juretic N."/>
            <person name="Hoen D."/>
            <person name="Wright S."/>
            <person name="Bruskiewich R."/>
            <person name="Bureau T."/>
            <person name="Miyao A."/>
            <person name="Hirochika H."/>
            <person name="Nishikawa T."/>
            <person name="Kadowaki K."/>
            <person name="Sugiura M."/>
            <person name="Burr B."/>
            <person name="Sasaki T."/>
        </authorList>
    </citation>
    <scope>NUCLEOTIDE SEQUENCE [LARGE SCALE GENOMIC DNA]</scope>
    <source>
        <strain evidence="7">cv. Nipponbare</strain>
    </source>
</reference>
<keyword evidence="1" id="KW-0479">Metal-binding</keyword>
<sequence length="197" mass="21649">MVAPHAEVSLQPQAQGQGAQGSEPRAAAQAAGGDGAQSRVRRWRVGARVDDGLLRIVSPLRDELVTQFDQYENEMVHLFQDHTERLHRVLGKARRRQYQSLLGAAEARRMRDKEAEASNAARHIGELEERVARLRAEAAARQAKALADQFTARRSAHHTPPLRFAPPPAIAPPTAPLCAAARRSVGERERGIERKGG</sequence>
<reference evidence="6 7" key="2">
    <citation type="journal article" date="2013" name="Plant Cell Physiol.">
        <title>Rice Annotation Project Database (RAP-DB): an integrative and interactive database for rice genomics.</title>
        <authorList>
            <person name="Sakai H."/>
            <person name="Lee S.S."/>
            <person name="Tanaka T."/>
            <person name="Numa H."/>
            <person name="Kim J."/>
            <person name="Kawahara Y."/>
            <person name="Wakimoto H."/>
            <person name="Yang C.C."/>
            <person name="Iwamoto M."/>
            <person name="Abe T."/>
            <person name="Yamada Y."/>
            <person name="Muto A."/>
            <person name="Inokuchi H."/>
            <person name="Ikemura T."/>
            <person name="Matsumoto T."/>
            <person name="Sasaki T."/>
            <person name="Itoh T."/>
        </authorList>
    </citation>
    <scope>NUCLEOTIDE SEQUENCE [LARGE SCALE GENOMIC DNA]</scope>
    <source>
        <strain evidence="7">cv. Nipponbare</strain>
    </source>
</reference>
<organism evidence="6 7">
    <name type="scientific">Oryza sativa subsp. japonica</name>
    <name type="common">Rice</name>
    <dbReference type="NCBI Taxonomy" id="39947"/>
    <lineage>
        <taxon>Eukaryota</taxon>
        <taxon>Viridiplantae</taxon>
        <taxon>Streptophyta</taxon>
        <taxon>Embryophyta</taxon>
        <taxon>Tracheophyta</taxon>
        <taxon>Spermatophyta</taxon>
        <taxon>Magnoliopsida</taxon>
        <taxon>Liliopsida</taxon>
        <taxon>Poales</taxon>
        <taxon>Poaceae</taxon>
        <taxon>BOP clade</taxon>
        <taxon>Oryzoideae</taxon>
        <taxon>Oryzeae</taxon>
        <taxon>Oryzinae</taxon>
        <taxon>Oryza</taxon>
        <taxon>Oryza sativa</taxon>
    </lineage>
</organism>
<dbReference type="FunCoup" id="A0A0P0VSF8">
    <property type="interactions" value="331"/>
</dbReference>
<dbReference type="PANTHER" id="PTHR42647">
    <property type="entry name" value="SBP (S-RIBONUCLEASE BINDING PROTEIN) FAMILY PROTEIN"/>
    <property type="match status" value="1"/>
</dbReference>
<feature type="region of interest" description="Disordered" evidence="5">
    <location>
        <begin position="145"/>
        <end position="176"/>
    </location>
</feature>
<evidence type="ECO:0000256" key="5">
    <source>
        <dbReference type="SAM" id="MobiDB-lite"/>
    </source>
</evidence>
<evidence type="ECO:0000256" key="1">
    <source>
        <dbReference type="ARBA" id="ARBA00022723"/>
    </source>
</evidence>